<dbReference type="KEGG" id="tet:TTHERM_00678000"/>
<dbReference type="RefSeq" id="XP_001027776.2">
    <property type="nucleotide sequence ID" value="XM_001027776.3"/>
</dbReference>
<protein>
    <submittedName>
        <fullName evidence="1">Uncharacterized protein</fullName>
    </submittedName>
</protein>
<dbReference type="GeneID" id="7833021"/>
<sequence length="903" mass="104394">MLFMQHNSFQFQNQGIHLGMCSIHHQPAKFIQSANSKSFYLCDVCLMLHQQELQQVQPKLSQNKVMNISCQYQSQDQDIIDQFRKQIQMELLSPKERNEDIIEVVKERAGLLQTQNLKGIDITELQNYDLNQLRNQFLIDQLQQNQQQLNSQAQITKKQFNQKQPLLKSPHPQEINQIAQANTALNDLTINSIKNDTKNQQQVLYAQIKDIKDQSFLAQQNQIKIFANTQQSLLTQQGTKEKNSLQNQILGKQTLLVQENQFQNLNDVIQNQNHNLCENIQKIQSTSLLNQLDVKYLTFSQSSSNCGQQQKNLNLKSTIQQDDQKTDQIIQRSNILLINQINQNPQISLQNSQSTKNIEENNLYRALFPIEPIVEQDKDIRIKLEEESKIQNIRSSQMLSEKIQPPKTLKIRCNEFAQDITLDIQKINQNGALKGSSMEEENSFSVTHSFSVLSNGKSEKSISSSPFPIQKKIRKQKSERDVQKEVFLKNHDSKQTPSSIAVLSQLSSLNNIEVNAEENPFSCGKSVSSNFFQYGNNMLNVKSTTRLVCNTEASHDQAETTQINPSETLLKQLSHNSPLKLTNQNIIQQAQLSQKQKQTEQQFDEKFYFIQQNQVLYQNFSSNQLYQVELSVRKNESNKLKSIKKDIPRGVHIVPVNELIFAMVQETNLNNLFAFQIDSFELSQPERPFKTQTIKTQFSSQSFKLLGVESIPTAGKLILYAKDSIIFYDLFTEKYEYKSIDAGNGEQQDIVKIKYVLQYPRHSVVVMTKQKYFFIFDISKNYKLTIQRIGKEDNLINQDQIVDFWYYEDKRFCCDSKNIYEILKQKSLTNPQQKIQLLTLNLSVKNANFFSGSSLNGLVISLNNQLKYFRFHDKNLISIPSIASASKDQFLFEINNQVYKCSH</sequence>
<accession>I7MMY7</accession>
<name>I7MMY7_TETTS</name>
<reference evidence="2" key="1">
    <citation type="journal article" date="2006" name="PLoS Biol.">
        <title>Macronuclear genome sequence of the ciliate Tetrahymena thermophila, a model eukaryote.</title>
        <authorList>
            <person name="Eisen J.A."/>
            <person name="Coyne R.S."/>
            <person name="Wu M."/>
            <person name="Wu D."/>
            <person name="Thiagarajan M."/>
            <person name="Wortman J.R."/>
            <person name="Badger J.H."/>
            <person name="Ren Q."/>
            <person name="Amedeo P."/>
            <person name="Jones K.M."/>
            <person name="Tallon L.J."/>
            <person name="Delcher A.L."/>
            <person name="Salzberg S.L."/>
            <person name="Silva J.C."/>
            <person name="Haas B.J."/>
            <person name="Majoros W.H."/>
            <person name="Farzad M."/>
            <person name="Carlton J.M."/>
            <person name="Smith R.K. Jr."/>
            <person name="Garg J."/>
            <person name="Pearlman R.E."/>
            <person name="Karrer K.M."/>
            <person name="Sun L."/>
            <person name="Manning G."/>
            <person name="Elde N.C."/>
            <person name="Turkewitz A.P."/>
            <person name="Asai D.J."/>
            <person name="Wilkes D.E."/>
            <person name="Wang Y."/>
            <person name="Cai H."/>
            <person name="Collins K."/>
            <person name="Stewart B.A."/>
            <person name="Lee S.R."/>
            <person name="Wilamowska K."/>
            <person name="Weinberg Z."/>
            <person name="Ruzzo W.L."/>
            <person name="Wloga D."/>
            <person name="Gaertig J."/>
            <person name="Frankel J."/>
            <person name="Tsao C.-C."/>
            <person name="Gorovsky M.A."/>
            <person name="Keeling P.J."/>
            <person name="Waller R.F."/>
            <person name="Patron N.J."/>
            <person name="Cherry J.M."/>
            <person name="Stover N.A."/>
            <person name="Krieger C.J."/>
            <person name="del Toro C."/>
            <person name="Ryder H.F."/>
            <person name="Williamson S.C."/>
            <person name="Barbeau R.A."/>
            <person name="Hamilton E.P."/>
            <person name="Orias E."/>
        </authorList>
    </citation>
    <scope>NUCLEOTIDE SEQUENCE [LARGE SCALE GENOMIC DNA]</scope>
    <source>
        <strain evidence="2">SB210</strain>
    </source>
</reference>
<dbReference type="InParanoid" id="I7MMY7"/>
<dbReference type="Proteomes" id="UP000009168">
    <property type="component" value="Unassembled WGS sequence"/>
</dbReference>
<organism evidence="1 2">
    <name type="scientific">Tetrahymena thermophila (strain SB210)</name>
    <dbReference type="NCBI Taxonomy" id="312017"/>
    <lineage>
        <taxon>Eukaryota</taxon>
        <taxon>Sar</taxon>
        <taxon>Alveolata</taxon>
        <taxon>Ciliophora</taxon>
        <taxon>Intramacronucleata</taxon>
        <taxon>Oligohymenophorea</taxon>
        <taxon>Hymenostomatida</taxon>
        <taxon>Tetrahymenina</taxon>
        <taxon>Tetrahymenidae</taxon>
        <taxon>Tetrahymena</taxon>
    </lineage>
</organism>
<keyword evidence="2" id="KW-1185">Reference proteome</keyword>
<evidence type="ECO:0000313" key="1">
    <source>
        <dbReference type="EMBL" id="EAS07534.2"/>
    </source>
</evidence>
<evidence type="ECO:0000313" key="2">
    <source>
        <dbReference type="Proteomes" id="UP000009168"/>
    </source>
</evidence>
<gene>
    <name evidence="1" type="ORF">TTHERM_00678000</name>
</gene>
<dbReference type="EMBL" id="GG662216">
    <property type="protein sequence ID" value="EAS07534.2"/>
    <property type="molecule type" value="Genomic_DNA"/>
</dbReference>
<dbReference type="AlphaFoldDB" id="I7MMY7"/>
<proteinExistence type="predicted"/>